<evidence type="ECO:0000313" key="8">
    <source>
        <dbReference type="Proteomes" id="UP000610760"/>
    </source>
</evidence>
<keyword evidence="3 6" id="KW-0812">Transmembrane</keyword>
<evidence type="ECO:0000313" key="7">
    <source>
        <dbReference type="EMBL" id="MBC8559588.1"/>
    </source>
</evidence>
<keyword evidence="5 6" id="KW-0472">Membrane</keyword>
<dbReference type="Proteomes" id="UP000610760">
    <property type="component" value="Unassembled WGS sequence"/>
</dbReference>
<gene>
    <name evidence="7" type="ORF">H8710_05815</name>
</gene>
<proteinExistence type="predicted"/>
<feature type="transmembrane region" description="Helical" evidence="6">
    <location>
        <begin position="90"/>
        <end position="110"/>
    </location>
</feature>
<evidence type="ECO:0000256" key="3">
    <source>
        <dbReference type="ARBA" id="ARBA00022692"/>
    </source>
</evidence>
<organism evidence="7 8">
    <name type="scientific">Fumia xinanensis</name>
    <dbReference type="NCBI Taxonomy" id="2763659"/>
    <lineage>
        <taxon>Bacteria</taxon>
        <taxon>Bacillati</taxon>
        <taxon>Bacillota</taxon>
        <taxon>Clostridia</taxon>
        <taxon>Eubacteriales</taxon>
        <taxon>Oscillospiraceae</taxon>
        <taxon>Fumia</taxon>
    </lineage>
</organism>
<sequence>MKAKLFLKNTVILTVGSIILRLIGVAFGAYLSRQIGAEGMGLYQLVFSVYNFASTLATSGIYLSVTRLVAEGIGRGSYADANDAMRKCMIYGVIVSTVAASALYGFSVPIGTKLLDDPRTVLSLRILACALPFMAFSSSLRGYFFAIRNVVKSTSSQILEQLIRMAVVSVGLTILLPKGMTWACAAIALGSVGGEALAFLYTLVLYLRDRRKRNFTPKRQKETTRRVLAITIPVALSSYLRSALVTIENILIPRGFKKYGATGQSALAQYGMMEAMVMPILTFPSAFLTSFSSLLVPELAEAAAVGNRRQINRLASRVMQLTLFFSLPITAAFIAFGEDLGLAVYQSAEAGAMLRVLAPLVPMLYLDTVADAMLKGLDEQVSSLRYSIIDSAISVVLIYLLIPIYGVNGYIAVMFISTFVNAALSINCLVRVTEIPFSLGDWVIKPIIAVTASSIGVLYLVRGLTFSSHAMAVVVKAGLMLLCYFGLLLLTRAVTFREIRDFRRILHPKDQKSQIAPAPHRQASHSL</sequence>
<dbReference type="PANTHER" id="PTHR30250:SF21">
    <property type="entry name" value="LIPID II FLIPPASE MURJ"/>
    <property type="match status" value="1"/>
</dbReference>
<keyword evidence="8" id="KW-1185">Reference proteome</keyword>
<feature type="transmembrane region" description="Helical" evidence="6">
    <location>
        <begin position="442"/>
        <end position="461"/>
    </location>
</feature>
<feature type="transmembrane region" description="Helical" evidence="6">
    <location>
        <begin position="356"/>
        <end position="374"/>
    </location>
</feature>
<comment type="subcellular location">
    <subcellularLocation>
        <location evidence="1">Cell membrane</location>
        <topology evidence="1">Multi-pass membrane protein</topology>
    </subcellularLocation>
</comment>
<protein>
    <submittedName>
        <fullName evidence="7">Polysaccharide biosynthesis protein</fullName>
    </submittedName>
</protein>
<dbReference type="RefSeq" id="WP_249294480.1">
    <property type="nucleotide sequence ID" value="NZ_JACRSV010000001.1"/>
</dbReference>
<dbReference type="EMBL" id="JACRSV010000001">
    <property type="protein sequence ID" value="MBC8559588.1"/>
    <property type="molecule type" value="Genomic_DNA"/>
</dbReference>
<name>A0A926I2I0_9FIRM</name>
<dbReference type="InterPro" id="IPR050833">
    <property type="entry name" value="Poly_Biosynth_Transport"/>
</dbReference>
<dbReference type="GO" id="GO:0005886">
    <property type="term" value="C:plasma membrane"/>
    <property type="evidence" value="ECO:0007669"/>
    <property type="project" value="UniProtKB-SubCell"/>
</dbReference>
<accession>A0A926I2I0</accession>
<feature type="transmembrane region" description="Helical" evidence="6">
    <location>
        <begin position="12"/>
        <end position="32"/>
    </location>
</feature>
<evidence type="ECO:0000256" key="1">
    <source>
        <dbReference type="ARBA" id="ARBA00004651"/>
    </source>
</evidence>
<dbReference type="PIRSF" id="PIRSF038958">
    <property type="entry name" value="PG_synth_SpoVB"/>
    <property type="match status" value="1"/>
</dbReference>
<dbReference type="InterPro" id="IPR024923">
    <property type="entry name" value="PG_synth_SpoVB"/>
</dbReference>
<evidence type="ECO:0000256" key="2">
    <source>
        <dbReference type="ARBA" id="ARBA00022475"/>
    </source>
</evidence>
<dbReference type="InterPro" id="IPR002797">
    <property type="entry name" value="Polysacc_synth"/>
</dbReference>
<feature type="transmembrane region" description="Helical" evidence="6">
    <location>
        <begin position="473"/>
        <end position="494"/>
    </location>
</feature>
<feature type="transmembrane region" description="Helical" evidence="6">
    <location>
        <begin position="122"/>
        <end position="146"/>
    </location>
</feature>
<dbReference type="Pfam" id="PF01943">
    <property type="entry name" value="Polysacc_synt"/>
    <property type="match status" value="1"/>
</dbReference>
<keyword evidence="4 6" id="KW-1133">Transmembrane helix</keyword>
<feature type="transmembrane region" description="Helical" evidence="6">
    <location>
        <begin position="276"/>
        <end position="297"/>
    </location>
</feature>
<evidence type="ECO:0000256" key="4">
    <source>
        <dbReference type="ARBA" id="ARBA00022989"/>
    </source>
</evidence>
<dbReference type="CDD" id="cd13124">
    <property type="entry name" value="MATE_SpoVB_like"/>
    <property type="match status" value="1"/>
</dbReference>
<feature type="transmembrane region" description="Helical" evidence="6">
    <location>
        <begin position="182"/>
        <end position="207"/>
    </location>
</feature>
<dbReference type="PANTHER" id="PTHR30250">
    <property type="entry name" value="PST FAMILY PREDICTED COLANIC ACID TRANSPORTER"/>
    <property type="match status" value="1"/>
</dbReference>
<dbReference type="AlphaFoldDB" id="A0A926I2I0"/>
<comment type="caution">
    <text evidence="7">The sequence shown here is derived from an EMBL/GenBank/DDBJ whole genome shotgun (WGS) entry which is preliminary data.</text>
</comment>
<feature type="transmembrane region" description="Helical" evidence="6">
    <location>
        <begin position="52"/>
        <end position="70"/>
    </location>
</feature>
<evidence type="ECO:0000256" key="5">
    <source>
        <dbReference type="ARBA" id="ARBA00023136"/>
    </source>
</evidence>
<feature type="transmembrane region" description="Helical" evidence="6">
    <location>
        <begin position="227"/>
        <end position="247"/>
    </location>
</feature>
<reference evidence="7" key="1">
    <citation type="submission" date="2020-08" db="EMBL/GenBank/DDBJ databases">
        <title>Genome public.</title>
        <authorList>
            <person name="Liu C."/>
            <person name="Sun Q."/>
        </authorList>
    </citation>
    <scope>NUCLEOTIDE SEQUENCE</scope>
    <source>
        <strain evidence="7">NSJ-33</strain>
    </source>
</reference>
<feature type="transmembrane region" description="Helical" evidence="6">
    <location>
        <begin position="318"/>
        <end position="336"/>
    </location>
</feature>
<keyword evidence="2" id="KW-1003">Cell membrane</keyword>
<evidence type="ECO:0000256" key="6">
    <source>
        <dbReference type="SAM" id="Phobius"/>
    </source>
</evidence>
<feature type="transmembrane region" description="Helical" evidence="6">
    <location>
        <begin position="158"/>
        <end position="176"/>
    </location>
</feature>